<dbReference type="PANTHER" id="PTHR36844:SF1">
    <property type="entry name" value="PROTEASE PRSW"/>
    <property type="match status" value="1"/>
</dbReference>
<dbReference type="STRING" id="521011.Mpal_0500"/>
<feature type="transmembrane region" description="Helical" evidence="1">
    <location>
        <begin position="185"/>
        <end position="208"/>
    </location>
</feature>
<dbReference type="GeneID" id="7271916"/>
<dbReference type="EMBL" id="CP001338">
    <property type="protein sequence ID" value="ACL15873.1"/>
    <property type="molecule type" value="Genomic_DNA"/>
</dbReference>
<feature type="transmembrane region" description="Helical" evidence="1">
    <location>
        <begin position="160"/>
        <end position="179"/>
    </location>
</feature>
<dbReference type="HOGENOM" id="CLU_110567_0_0_2"/>
<evidence type="ECO:0008006" key="4">
    <source>
        <dbReference type="Google" id="ProtNLM"/>
    </source>
</evidence>
<keyword evidence="1" id="KW-1133">Transmembrane helix</keyword>
<keyword evidence="3" id="KW-1185">Reference proteome</keyword>
<reference evidence="2 3" key="1">
    <citation type="journal article" date="2015" name="Genome Announc.">
        <title>Complete Genome Sequence of Methanosphaerula palustris E1-9CT, a Hydrogenotrophic Methanogen Isolated from a Minerotrophic Fen Peatland.</title>
        <authorList>
            <person name="Cadillo-Quiroz H."/>
            <person name="Browne P."/>
            <person name="Kyrpides N."/>
            <person name="Woyke T."/>
            <person name="Goodwin L."/>
            <person name="Detter C."/>
            <person name="Yavitt J.B."/>
            <person name="Zinder S.H."/>
        </authorList>
    </citation>
    <scope>NUCLEOTIDE SEQUENCE [LARGE SCALE GENOMIC DNA]</scope>
    <source>
        <strain evidence="3">ATCC BAA-1556 / DSM 19958 / E1-9c</strain>
    </source>
</reference>
<dbReference type="GO" id="GO:0008233">
    <property type="term" value="F:peptidase activity"/>
    <property type="evidence" value="ECO:0007669"/>
    <property type="project" value="InterPro"/>
</dbReference>
<gene>
    <name evidence="2" type="ordered locus">Mpal_0500</name>
</gene>
<proteinExistence type="predicted"/>
<organism evidence="2 3">
    <name type="scientific">Methanosphaerula palustris (strain ATCC BAA-1556 / DSM 19958 / E1-9c)</name>
    <dbReference type="NCBI Taxonomy" id="521011"/>
    <lineage>
        <taxon>Archaea</taxon>
        <taxon>Methanobacteriati</taxon>
        <taxon>Methanobacteriota</taxon>
        <taxon>Stenosarchaea group</taxon>
        <taxon>Methanomicrobia</taxon>
        <taxon>Methanomicrobiales</taxon>
        <taxon>Methanoregulaceae</taxon>
        <taxon>Methanosphaerula</taxon>
    </lineage>
</organism>
<accession>B8GKJ0</accession>
<dbReference type="RefSeq" id="WP_012617192.1">
    <property type="nucleotide sequence ID" value="NC_011832.1"/>
</dbReference>
<dbReference type="PANTHER" id="PTHR36844">
    <property type="entry name" value="PROTEASE PRSW"/>
    <property type="match status" value="1"/>
</dbReference>
<dbReference type="Pfam" id="PF13367">
    <property type="entry name" value="PrsW-protease"/>
    <property type="match status" value="1"/>
</dbReference>
<feature type="transmembrane region" description="Helical" evidence="1">
    <location>
        <begin position="26"/>
        <end position="44"/>
    </location>
</feature>
<keyword evidence="1" id="KW-0472">Membrane</keyword>
<dbReference type="AlphaFoldDB" id="B8GKJ0"/>
<evidence type="ECO:0000256" key="1">
    <source>
        <dbReference type="SAM" id="Phobius"/>
    </source>
</evidence>
<keyword evidence="1" id="KW-0812">Transmembrane</keyword>
<dbReference type="Proteomes" id="UP000002457">
    <property type="component" value="Chromosome"/>
</dbReference>
<dbReference type="eggNOG" id="arCOG02985">
    <property type="taxonomic scope" value="Archaea"/>
</dbReference>
<name>B8GKJ0_METPE</name>
<sequence length="219" mass="23813">MIVAFFLAAAIPLCFLQIFLEGKQRVIVSFLVWGLCAGVIAYYLNSSLADLFASTTMIPGITIAPVVEEFLKALPLFLILPLTGRRYDRSLLVLAMASGFGFAILENYVYLSDLTLTGVGPIVYAVLRGITSSLMHGCMTAIIGYGIFLTSNLSKRSLPVLLFGLYTIAITLHALYNLLVEYSGIGRVFAISAPLTLFILLLVAYNWGVLIGEVDGQKE</sequence>
<evidence type="ECO:0000313" key="3">
    <source>
        <dbReference type="Proteomes" id="UP000002457"/>
    </source>
</evidence>
<dbReference type="KEGG" id="mpl:Mpal_0500"/>
<feature type="transmembrane region" description="Helical" evidence="1">
    <location>
        <begin position="122"/>
        <end position="148"/>
    </location>
</feature>
<feature type="transmembrane region" description="Helical" evidence="1">
    <location>
        <begin position="91"/>
        <end position="110"/>
    </location>
</feature>
<dbReference type="InterPro" id="IPR026898">
    <property type="entry name" value="PrsW"/>
</dbReference>
<evidence type="ECO:0000313" key="2">
    <source>
        <dbReference type="EMBL" id="ACL15873.1"/>
    </source>
</evidence>
<protein>
    <recommendedName>
        <fullName evidence="4">Protease PrsW</fullName>
    </recommendedName>
</protein>